<keyword evidence="10" id="KW-0472">Membrane</keyword>
<keyword evidence="13" id="KW-1185">Reference proteome</keyword>
<evidence type="ECO:0000256" key="6">
    <source>
        <dbReference type="ARBA" id="ARBA00022741"/>
    </source>
</evidence>
<gene>
    <name evidence="12" type="ORF">HS961_04280</name>
</gene>
<comment type="function">
    <text evidence="1">Part of the ABC transporter FtsEX involved in cellular division. Important for assembly or stability of the septal ring.</text>
</comment>
<protein>
    <recommendedName>
        <fullName evidence="3">Cell division ATP-binding protein FtsE</fullName>
    </recommendedName>
</protein>
<keyword evidence="4" id="KW-0813">Transport</keyword>
<keyword evidence="6" id="KW-0547">Nucleotide-binding</keyword>
<evidence type="ECO:0000313" key="13">
    <source>
        <dbReference type="Proteomes" id="UP000515240"/>
    </source>
</evidence>
<dbReference type="CDD" id="cd03258">
    <property type="entry name" value="ABC_MetN_methionine_transporter"/>
    <property type="match status" value="1"/>
</dbReference>
<keyword evidence="7 12" id="KW-0067">ATP-binding</keyword>
<organism evidence="12 13">
    <name type="scientific">Comamonas piscis</name>
    <dbReference type="NCBI Taxonomy" id="1562974"/>
    <lineage>
        <taxon>Bacteria</taxon>
        <taxon>Pseudomonadati</taxon>
        <taxon>Pseudomonadota</taxon>
        <taxon>Betaproteobacteria</taxon>
        <taxon>Burkholderiales</taxon>
        <taxon>Comamonadaceae</taxon>
        <taxon>Comamonas</taxon>
    </lineage>
</organism>
<dbReference type="FunFam" id="3.40.50.300:FF:000056">
    <property type="entry name" value="Cell division ATP-binding protein FtsE"/>
    <property type="match status" value="1"/>
</dbReference>
<dbReference type="AlphaFoldDB" id="A0A7G5EDN7"/>
<dbReference type="KEGG" id="cpis:HS961_04280"/>
<evidence type="ECO:0000256" key="5">
    <source>
        <dbReference type="ARBA" id="ARBA00022475"/>
    </source>
</evidence>
<dbReference type="InterPro" id="IPR027417">
    <property type="entry name" value="P-loop_NTPase"/>
</dbReference>
<evidence type="ECO:0000256" key="2">
    <source>
        <dbReference type="ARBA" id="ARBA00005417"/>
    </source>
</evidence>
<sequence length="396" mass="42214">MALSAVSNVLRRQFRAEAEPAAEGRSARLSVPASATAGSQGLAPAAPLGTVVFRDLGKVYRSSAGEVPALQNITLDIAAGSIFGIIGRSGAGKSSLLRTINRLEAPSSGQVLVDGVDIGTLDEAGLVQLRRRVGMIFQHFNLLSAKTVFENVALPLKVAGVPAAQIQQRVNELLDLVGLQDKHKTYPSRLSGGQKQRVGIARALATRPEILLCDEATSALDPETTQAILALLRDINRRLGITVILITHEMSVIREIADQVLVLEKGEIAELGDVWQVFGNPRHAATQALLAPLRHGVPDDLQQRLQPQAPSTGRYEQVLQLGYSGHDGLEPDFQRIAEALGAKVRLLHGGVDRIQGHAQGQLIIAIDGAAARNDWAPLTQGTASIAHEIRVLGYAV</sequence>
<dbReference type="GO" id="GO:0005886">
    <property type="term" value="C:plasma membrane"/>
    <property type="evidence" value="ECO:0007669"/>
    <property type="project" value="UniProtKB-ARBA"/>
</dbReference>
<evidence type="ECO:0000256" key="7">
    <source>
        <dbReference type="ARBA" id="ARBA00022840"/>
    </source>
</evidence>
<dbReference type="InterPro" id="IPR050086">
    <property type="entry name" value="MetN_ABC_transporter-like"/>
</dbReference>
<dbReference type="GO" id="GO:0016887">
    <property type="term" value="F:ATP hydrolysis activity"/>
    <property type="evidence" value="ECO:0007669"/>
    <property type="project" value="InterPro"/>
</dbReference>
<evidence type="ECO:0000256" key="1">
    <source>
        <dbReference type="ARBA" id="ARBA00002579"/>
    </source>
</evidence>
<dbReference type="SUPFAM" id="SSF55021">
    <property type="entry name" value="ACT-like"/>
    <property type="match status" value="1"/>
</dbReference>
<dbReference type="Gene3D" id="3.40.50.300">
    <property type="entry name" value="P-loop containing nucleotide triphosphate hydrolases"/>
    <property type="match status" value="1"/>
</dbReference>
<evidence type="ECO:0000256" key="8">
    <source>
        <dbReference type="ARBA" id="ARBA00022967"/>
    </source>
</evidence>
<dbReference type="InterPro" id="IPR017871">
    <property type="entry name" value="ABC_transporter-like_CS"/>
</dbReference>
<dbReference type="RefSeq" id="WP_182326536.1">
    <property type="nucleotide sequence ID" value="NZ_CP058554.1"/>
</dbReference>
<comment type="similarity">
    <text evidence="2">Belongs to the ABC transporter superfamily.</text>
</comment>
<evidence type="ECO:0000256" key="9">
    <source>
        <dbReference type="ARBA" id="ARBA00022970"/>
    </source>
</evidence>
<dbReference type="InterPro" id="IPR003439">
    <property type="entry name" value="ABC_transporter-like_ATP-bd"/>
</dbReference>
<dbReference type="EMBL" id="CP058554">
    <property type="protein sequence ID" value="QMV72112.1"/>
    <property type="molecule type" value="Genomic_DNA"/>
</dbReference>
<dbReference type="GO" id="GO:0006865">
    <property type="term" value="P:amino acid transport"/>
    <property type="evidence" value="ECO:0007669"/>
    <property type="project" value="UniProtKB-KW"/>
</dbReference>
<dbReference type="InterPro" id="IPR003593">
    <property type="entry name" value="AAA+_ATPase"/>
</dbReference>
<evidence type="ECO:0000256" key="4">
    <source>
        <dbReference type="ARBA" id="ARBA00022448"/>
    </source>
</evidence>
<evidence type="ECO:0000259" key="11">
    <source>
        <dbReference type="PROSITE" id="PS50893"/>
    </source>
</evidence>
<dbReference type="PANTHER" id="PTHR43166:SF30">
    <property type="entry name" value="METHIONINE IMPORT ATP-BINDING PROTEIN METN"/>
    <property type="match status" value="1"/>
</dbReference>
<dbReference type="GO" id="GO:0005524">
    <property type="term" value="F:ATP binding"/>
    <property type="evidence" value="ECO:0007669"/>
    <property type="project" value="UniProtKB-KW"/>
</dbReference>
<feature type="domain" description="ABC transporter" evidence="11">
    <location>
        <begin position="51"/>
        <end position="290"/>
    </location>
</feature>
<dbReference type="PANTHER" id="PTHR43166">
    <property type="entry name" value="AMINO ACID IMPORT ATP-BINDING PROTEIN"/>
    <property type="match status" value="1"/>
</dbReference>
<keyword evidence="5" id="KW-1003">Cell membrane</keyword>
<dbReference type="PROSITE" id="PS00211">
    <property type="entry name" value="ABC_TRANSPORTER_1"/>
    <property type="match status" value="1"/>
</dbReference>
<keyword evidence="8" id="KW-1278">Translocase</keyword>
<dbReference type="SMART" id="SM00930">
    <property type="entry name" value="NIL"/>
    <property type="match status" value="1"/>
</dbReference>
<dbReference type="Proteomes" id="UP000515240">
    <property type="component" value="Chromosome"/>
</dbReference>
<evidence type="ECO:0000313" key="12">
    <source>
        <dbReference type="EMBL" id="QMV72112.1"/>
    </source>
</evidence>
<dbReference type="SMART" id="SM00382">
    <property type="entry name" value="AAA"/>
    <property type="match status" value="1"/>
</dbReference>
<dbReference type="SUPFAM" id="SSF52540">
    <property type="entry name" value="P-loop containing nucleoside triphosphate hydrolases"/>
    <property type="match status" value="1"/>
</dbReference>
<dbReference type="PROSITE" id="PS50893">
    <property type="entry name" value="ABC_TRANSPORTER_2"/>
    <property type="match status" value="1"/>
</dbReference>
<accession>A0A7G5EDN7</accession>
<dbReference type="Pfam" id="PF00005">
    <property type="entry name" value="ABC_tran"/>
    <property type="match status" value="1"/>
</dbReference>
<name>A0A7G5EDN7_9BURK</name>
<dbReference type="Pfam" id="PF09383">
    <property type="entry name" value="NIL"/>
    <property type="match status" value="1"/>
</dbReference>
<evidence type="ECO:0000256" key="3">
    <source>
        <dbReference type="ARBA" id="ARBA00020019"/>
    </source>
</evidence>
<dbReference type="InterPro" id="IPR041701">
    <property type="entry name" value="MetN_ABC"/>
</dbReference>
<dbReference type="Gene3D" id="3.30.70.260">
    <property type="match status" value="1"/>
</dbReference>
<keyword evidence="9" id="KW-0029">Amino-acid transport</keyword>
<evidence type="ECO:0000256" key="10">
    <source>
        <dbReference type="ARBA" id="ARBA00023136"/>
    </source>
</evidence>
<dbReference type="InterPro" id="IPR045865">
    <property type="entry name" value="ACT-like_dom_sf"/>
</dbReference>
<proteinExistence type="inferred from homology"/>
<dbReference type="InterPro" id="IPR018449">
    <property type="entry name" value="NIL_domain"/>
</dbReference>
<reference evidence="12 13" key="1">
    <citation type="journal article" date="2020" name="G3 (Bethesda)">
        <title>CeMbio - The Caenorhabditis elegans Microbiome Resource.</title>
        <authorList>
            <person name="Dirksen P."/>
            <person name="Assie A."/>
            <person name="Zimmermann J."/>
            <person name="Zhang F."/>
            <person name="Tietje A.M."/>
            <person name="Marsh S.A."/>
            <person name="Felix M.A."/>
            <person name="Shapira M."/>
            <person name="Kaleta C."/>
            <person name="Schulenburg H."/>
            <person name="Samuel B."/>
        </authorList>
    </citation>
    <scope>NUCLEOTIDE SEQUENCE [LARGE SCALE GENOMIC DNA]</scope>
    <source>
        <strain evidence="12 13">BIGb0172</strain>
    </source>
</reference>